<organism evidence="1 2">
    <name type="scientific">Araneus ventricosus</name>
    <name type="common">Orbweaver spider</name>
    <name type="synonym">Epeira ventricosa</name>
    <dbReference type="NCBI Taxonomy" id="182803"/>
    <lineage>
        <taxon>Eukaryota</taxon>
        <taxon>Metazoa</taxon>
        <taxon>Ecdysozoa</taxon>
        <taxon>Arthropoda</taxon>
        <taxon>Chelicerata</taxon>
        <taxon>Arachnida</taxon>
        <taxon>Araneae</taxon>
        <taxon>Araneomorphae</taxon>
        <taxon>Entelegynae</taxon>
        <taxon>Araneoidea</taxon>
        <taxon>Araneidae</taxon>
        <taxon>Araneus</taxon>
    </lineage>
</organism>
<keyword evidence="2" id="KW-1185">Reference proteome</keyword>
<dbReference type="AlphaFoldDB" id="A0A4Y2C0E2"/>
<dbReference type="EMBL" id="BGPR01000126">
    <property type="protein sequence ID" value="GBL97066.1"/>
    <property type="molecule type" value="Genomic_DNA"/>
</dbReference>
<dbReference type="Proteomes" id="UP000499080">
    <property type="component" value="Unassembled WGS sequence"/>
</dbReference>
<evidence type="ECO:0000313" key="2">
    <source>
        <dbReference type="Proteomes" id="UP000499080"/>
    </source>
</evidence>
<sequence>MLRRILGRKSVNYEELETILCDCEATINPRPLTYIEDNLECLKPLTPACFLQSIPSSDTTNLDEIDSKSLNRRFRSVQKLRHDLRMRFSNKYLAMLMHKGHIREESLSVGDVASASIGH</sequence>
<reference evidence="1 2" key="1">
    <citation type="journal article" date="2019" name="Sci. Rep.">
        <title>Orb-weaving spider Araneus ventricosus genome elucidates the spidroin gene catalogue.</title>
        <authorList>
            <person name="Kono N."/>
            <person name="Nakamura H."/>
            <person name="Ohtoshi R."/>
            <person name="Moran D.A.P."/>
            <person name="Shinohara A."/>
            <person name="Yoshida Y."/>
            <person name="Fujiwara M."/>
            <person name="Mori M."/>
            <person name="Tomita M."/>
            <person name="Arakawa K."/>
        </authorList>
    </citation>
    <scope>NUCLEOTIDE SEQUENCE [LARGE SCALE GENOMIC DNA]</scope>
</reference>
<name>A0A4Y2C0E2_ARAVE</name>
<evidence type="ECO:0000313" key="1">
    <source>
        <dbReference type="EMBL" id="GBL97066.1"/>
    </source>
</evidence>
<dbReference type="OrthoDB" id="6431014at2759"/>
<comment type="caution">
    <text evidence="1">The sequence shown here is derived from an EMBL/GenBank/DDBJ whole genome shotgun (WGS) entry which is preliminary data.</text>
</comment>
<accession>A0A4Y2C0E2</accession>
<proteinExistence type="predicted"/>
<gene>
    <name evidence="1" type="ORF">AVEN_254111_1</name>
</gene>
<protein>
    <submittedName>
        <fullName evidence="1">Uncharacterized protein</fullName>
    </submittedName>
</protein>